<accession>A0ABQ6MZP0</accession>
<dbReference type="EMBL" id="BRYB01001908">
    <property type="protein sequence ID" value="GMI36168.1"/>
    <property type="molecule type" value="Genomic_DNA"/>
</dbReference>
<evidence type="ECO:0000256" key="1">
    <source>
        <dbReference type="SAM" id="MobiDB-lite"/>
    </source>
</evidence>
<evidence type="ECO:0008006" key="4">
    <source>
        <dbReference type="Google" id="ProtNLM"/>
    </source>
</evidence>
<evidence type="ECO:0000313" key="2">
    <source>
        <dbReference type="EMBL" id="GMI36168.1"/>
    </source>
</evidence>
<sequence>MSFSEAPFIPSLLLPTSTPSALLCPPTTLYDNVRAAFSSTTAPSSCCLERIPLEVLYDVLFPFLRLPDFQALLATSKRLTASHQLPLSDLTFPDFCCVDHGIFTRSFLLFSDERSERLDAERNEVPRFNGSSICCACAQDVCTGFDERLSNVEGEGVGGITSYAHECQSCEMTYCNACLTNEEMHDCPRCDECAFSSWQKCCEVCDEVCCLECTGGIFCSTCSDFHCDDCYDHVIMCKDCDEFACADCQEDIMICANCECASCCGTISFCGGCGFAHCNEGCEADSDSDETESATSDTPQLLFFDPTPATPAALPAIEIDDDSSSDDDGGYKFL</sequence>
<protein>
    <recommendedName>
        <fullName evidence="4">F-box domain-containing protein</fullName>
    </recommendedName>
</protein>
<name>A0ABQ6MZP0_9STRA</name>
<comment type="caution">
    <text evidence="2">The sequence shown here is derived from an EMBL/GenBank/DDBJ whole genome shotgun (WGS) entry which is preliminary data.</text>
</comment>
<proteinExistence type="predicted"/>
<feature type="region of interest" description="Disordered" evidence="1">
    <location>
        <begin position="289"/>
        <end position="311"/>
    </location>
</feature>
<keyword evidence="3" id="KW-1185">Reference proteome</keyword>
<gene>
    <name evidence="2" type="ORF">TeGR_g7091</name>
</gene>
<reference evidence="2 3" key="1">
    <citation type="journal article" date="2023" name="Commun. Biol.">
        <title>Genome analysis of Parmales, the sister group of diatoms, reveals the evolutionary specialization of diatoms from phago-mixotrophs to photoautotrophs.</title>
        <authorList>
            <person name="Ban H."/>
            <person name="Sato S."/>
            <person name="Yoshikawa S."/>
            <person name="Yamada K."/>
            <person name="Nakamura Y."/>
            <person name="Ichinomiya M."/>
            <person name="Sato N."/>
            <person name="Blanc-Mathieu R."/>
            <person name="Endo H."/>
            <person name="Kuwata A."/>
            <person name="Ogata H."/>
        </authorList>
    </citation>
    <scope>NUCLEOTIDE SEQUENCE [LARGE SCALE GENOMIC DNA]</scope>
</reference>
<evidence type="ECO:0000313" key="3">
    <source>
        <dbReference type="Proteomes" id="UP001165060"/>
    </source>
</evidence>
<organism evidence="2 3">
    <name type="scientific">Tetraparma gracilis</name>
    <dbReference type="NCBI Taxonomy" id="2962635"/>
    <lineage>
        <taxon>Eukaryota</taxon>
        <taxon>Sar</taxon>
        <taxon>Stramenopiles</taxon>
        <taxon>Ochrophyta</taxon>
        <taxon>Bolidophyceae</taxon>
        <taxon>Parmales</taxon>
        <taxon>Triparmaceae</taxon>
        <taxon>Tetraparma</taxon>
    </lineage>
</organism>
<dbReference type="Proteomes" id="UP001165060">
    <property type="component" value="Unassembled WGS sequence"/>
</dbReference>